<accession>A0A6P2CR37</accession>
<evidence type="ECO:0000313" key="1">
    <source>
        <dbReference type="EMBL" id="VTR91528.1"/>
    </source>
</evidence>
<dbReference type="Proteomes" id="UP000464178">
    <property type="component" value="Chromosome"/>
</dbReference>
<dbReference type="SUPFAM" id="SSF52047">
    <property type="entry name" value="RNI-like"/>
    <property type="match status" value="1"/>
</dbReference>
<dbReference type="RefSeq" id="WP_162666510.1">
    <property type="nucleotide sequence ID" value="NZ_LR593886.1"/>
</dbReference>
<dbReference type="KEGG" id="gms:SOIL9_61860"/>
<dbReference type="Gene3D" id="3.80.10.10">
    <property type="entry name" value="Ribonuclease Inhibitor"/>
    <property type="match status" value="1"/>
</dbReference>
<organism evidence="1 2">
    <name type="scientific">Gemmata massiliana</name>
    <dbReference type="NCBI Taxonomy" id="1210884"/>
    <lineage>
        <taxon>Bacteria</taxon>
        <taxon>Pseudomonadati</taxon>
        <taxon>Planctomycetota</taxon>
        <taxon>Planctomycetia</taxon>
        <taxon>Gemmatales</taxon>
        <taxon>Gemmataceae</taxon>
        <taxon>Gemmata</taxon>
    </lineage>
</organism>
<gene>
    <name evidence="1" type="ORF">SOIL9_61860</name>
</gene>
<keyword evidence="2" id="KW-1185">Reference proteome</keyword>
<name>A0A6P2CR37_9BACT</name>
<dbReference type="InterPro" id="IPR032675">
    <property type="entry name" value="LRR_dom_sf"/>
</dbReference>
<proteinExistence type="predicted"/>
<evidence type="ECO:0000313" key="2">
    <source>
        <dbReference type="Proteomes" id="UP000464178"/>
    </source>
</evidence>
<dbReference type="Pfam" id="PF13516">
    <property type="entry name" value="LRR_6"/>
    <property type="match status" value="3"/>
</dbReference>
<reference evidence="1 2" key="1">
    <citation type="submission" date="2019-05" db="EMBL/GenBank/DDBJ databases">
        <authorList>
            <consortium name="Science for Life Laboratories"/>
        </authorList>
    </citation>
    <scope>NUCLEOTIDE SEQUENCE [LARGE SCALE GENOMIC DNA]</scope>
    <source>
        <strain evidence="1">Soil9</strain>
    </source>
</reference>
<evidence type="ECO:0008006" key="3">
    <source>
        <dbReference type="Google" id="ProtNLM"/>
    </source>
</evidence>
<dbReference type="EMBL" id="LR593886">
    <property type="protein sequence ID" value="VTR91528.1"/>
    <property type="molecule type" value="Genomic_DNA"/>
</dbReference>
<sequence>MPLTSPAVISTRPRAEFIRAQCAGAHTEALELFTAYAWQWTGLSAAPDKWTLGAATAIPSFERGFVTQLRLHSQSLAGVIPLRQLFVCEPITEVLFEVGVARPERATAARTLLPFPRPVAVKVTRLWSPNRASQDAFFAALLSAPVMASASEVTLAGLSPGRTGTPLVPWLSQSPFLSGIRVLNLSHNGFGDPEVCDLAQNPRLARVERLSLAHNRISNTGAIALARSPHLRNVTRIDLTSNRIGGDGLAALAARFGNGLVA</sequence>
<protein>
    <recommendedName>
        <fullName evidence="3">Repeat-companion domain protein</fullName>
    </recommendedName>
</protein>
<dbReference type="AlphaFoldDB" id="A0A6P2CR37"/>
<dbReference type="InterPro" id="IPR001611">
    <property type="entry name" value="Leu-rich_rpt"/>
</dbReference>